<gene>
    <name evidence="7" type="primary">LOC100212704</name>
</gene>
<dbReference type="RefSeq" id="XP_065659926.1">
    <property type="nucleotide sequence ID" value="XM_065803854.1"/>
</dbReference>
<dbReference type="Pfam" id="PF05020">
    <property type="entry name" value="zf-NPL4"/>
    <property type="match status" value="1"/>
</dbReference>
<dbReference type="InterPro" id="IPR001876">
    <property type="entry name" value="Znf_RanBP2"/>
</dbReference>
<dbReference type="PROSITE" id="PS50249">
    <property type="entry name" value="MPN"/>
    <property type="match status" value="1"/>
</dbReference>
<evidence type="ECO:0000256" key="3">
    <source>
        <dbReference type="ARBA" id="ARBA00022771"/>
    </source>
</evidence>
<dbReference type="GeneID" id="100212704"/>
<dbReference type="Gene3D" id="3.40.140.10">
    <property type="entry name" value="Cytidine Deaminase, domain 2"/>
    <property type="match status" value="1"/>
</dbReference>
<comment type="similarity">
    <text evidence="1">Belongs to the NPL4 family.</text>
</comment>
<evidence type="ECO:0000259" key="5">
    <source>
        <dbReference type="PROSITE" id="PS50249"/>
    </source>
</evidence>
<evidence type="ECO:0000256" key="2">
    <source>
        <dbReference type="ARBA" id="ARBA00022723"/>
    </source>
</evidence>
<sequence>MSSKKNMLLRIQTKDGVKRIEMAISDMVSCLYEKVTESFDLPPNGWLLYKDRAYKDEIARNAKKSLRMLHLQHGDMLYLQDVDKDLRESLSHSFKSDDFGSVVNDEINGQLIVNTVEDEIDILLSHESGLIQRKKDPQLCKHNNHGKCLHCSPLEPYDEEYLKSLNPPAKHLSFHAYLKKLKSGASRGKFVNMEDLNCKIKPGCLEHSPWPKGICTKCQPSAVLLSRQKYRHVDNIMFENPMIMDRFLNYWRSTGFQRLGYLYGKYEKHDNVPLGIRATVAAIYEPPQENTKDRIQLLEDKHDEFVEILASYMGLRRVGWIFTDLLPDEENSGLVKHLRHSKSHFLSAQECITAAHFQNKYPNSCRDSSAGKFGSKFVTVSVSGHEDKHIHYDGWQVSNQCMALVRDGCLVPTIDDPALGYIKESSSDQYVPDVFYKEKDVYGNEVTRIGRPMPMEYFLIEVPAAFPIEPQNTFVGCRDSPFPIENRLQIGEIQNFDVFAQYVQTISSNIVDGFSDFHFLLYMFTNDMLPMRSILNDICKALKSKDENLLRDCLEKEEWRTVVQLIQAHVHSPFESAANGRGSMEMMDTDSVDMTGWTCRHCTYINSPSCDACDMCSLPNS</sequence>
<dbReference type="Pfam" id="PF05021">
    <property type="entry name" value="NPL4"/>
    <property type="match status" value="1"/>
</dbReference>
<dbReference type="InterPro" id="IPR007716">
    <property type="entry name" value="NPL4_Zn-bd_put"/>
</dbReference>
<evidence type="ECO:0000313" key="6">
    <source>
        <dbReference type="Proteomes" id="UP001652625"/>
    </source>
</evidence>
<evidence type="ECO:0000256" key="4">
    <source>
        <dbReference type="ARBA" id="ARBA00022833"/>
    </source>
</evidence>
<dbReference type="PIRSF" id="PIRSF010052">
    <property type="entry name" value="Polyub_prc_Npl4"/>
    <property type="match status" value="1"/>
</dbReference>
<dbReference type="PANTHER" id="PTHR12710:SF0">
    <property type="entry name" value="NUCLEAR PROTEIN LOCALIZATION PROTEIN 4 HOMOLOG"/>
    <property type="match status" value="1"/>
</dbReference>
<dbReference type="InterPro" id="IPR037518">
    <property type="entry name" value="MPN"/>
</dbReference>
<evidence type="ECO:0000313" key="7">
    <source>
        <dbReference type="RefSeq" id="XP_065659926.1"/>
    </source>
</evidence>
<keyword evidence="6" id="KW-1185">Reference proteome</keyword>
<dbReference type="InterPro" id="IPR007717">
    <property type="entry name" value="NPL4_C"/>
</dbReference>
<dbReference type="SUPFAM" id="SSF90209">
    <property type="entry name" value="Ran binding protein zinc finger-like"/>
    <property type="match status" value="1"/>
</dbReference>
<dbReference type="CDD" id="cd08061">
    <property type="entry name" value="MPN_NPL4"/>
    <property type="match status" value="1"/>
</dbReference>
<dbReference type="InterPro" id="IPR036443">
    <property type="entry name" value="Znf_RanBP2_sf"/>
</dbReference>
<dbReference type="InterPro" id="IPR024682">
    <property type="entry name" value="Npl4_Ub-like_dom"/>
</dbReference>
<protein>
    <submittedName>
        <fullName evidence="7">Nuclear protein localization protein 4 homolog isoform X2</fullName>
    </submittedName>
</protein>
<accession>A0ABM4CE26</accession>
<name>A0ABM4CE26_HYDVU</name>
<organism evidence="6 7">
    <name type="scientific">Hydra vulgaris</name>
    <name type="common">Hydra</name>
    <name type="synonym">Hydra attenuata</name>
    <dbReference type="NCBI Taxonomy" id="6087"/>
    <lineage>
        <taxon>Eukaryota</taxon>
        <taxon>Metazoa</taxon>
        <taxon>Cnidaria</taxon>
        <taxon>Hydrozoa</taxon>
        <taxon>Hydroidolina</taxon>
        <taxon>Anthoathecata</taxon>
        <taxon>Aplanulata</taxon>
        <taxon>Hydridae</taxon>
        <taxon>Hydra</taxon>
    </lineage>
</organism>
<dbReference type="SUPFAM" id="SSF54236">
    <property type="entry name" value="Ubiquitin-like"/>
    <property type="match status" value="1"/>
</dbReference>
<dbReference type="PROSITE" id="PS01358">
    <property type="entry name" value="ZF_RANBP2_1"/>
    <property type="match status" value="1"/>
</dbReference>
<keyword evidence="3" id="KW-0863">Zinc-finger</keyword>
<dbReference type="InterPro" id="IPR029071">
    <property type="entry name" value="Ubiquitin-like_domsf"/>
</dbReference>
<evidence type="ECO:0000256" key="1">
    <source>
        <dbReference type="ARBA" id="ARBA00011025"/>
    </source>
</evidence>
<feature type="domain" description="MPN" evidence="5">
    <location>
        <begin position="236"/>
        <end position="373"/>
    </location>
</feature>
<keyword evidence="2" id="KW-0479">Metal-binding</keyword>
<dbReference type="Proteomes" id="UP001652625">
    <property type="component" value="Chromosome 08"/>
</dbReference>
<dbReference type="InterPro" id="IPR016563">
    <property type="entry name" value="Npl4"/>
</dbReference>
<keyword evidence="4" id="KW-0862">Zinc</keyword>
<dbReference type="Pfam" id="PF11543">
    <property type="entry name" value="UN_NPL4"/>
    <property type="match status" value="1"/>
</dbReference>
<reference evidence="7" key="1">
    <citation type="submission" date="2025-08" db="UniProtKB">
        <authorList>
            <consortium name="RefSeq"/>
        </authorList>
    </citation>
    <scope>IDENTIFICATION</scope>
</reference>
<dbReference type="PANTHER" id="PTHR12710">
    <property type="entry name" value="NUCLEAR PROTEIN LOCALIZATION 4"/>
    <property type="match status" value="1"/>
</dbReference>
<dbReference type="Gene3D" id="3.10.20.90">
    <property type="entry name" value="Phosphatidylinositol 3-kinase Catalytic Subunit, Chain A, domain 1"/>
    <property type="match status" value="1"/>
</dbReference>
<dbReference type="Gene3D" id="2.30.30.380">
    <property type="entry name" value="Zn-finger domain of Sec23/24"/>
    <property type="match status" value="1"/>
</dbReference>
<proteinExistence type="inferred from homology"/>